<evidence type="ECO:0000313" key="12">
    <source>
        <dbReference type="Proteomes" id="UP001163823"/>
    </source>
</evidence>
<dbReference type="Pfam" id="PF14363">
    <property type="entry name" value="AAA_assoc"/>
    <property type="match status" value="1"/>
</dbReference>
<dbReference type="EMBL" id="JARAOO010000004">
    <property type="protein sequence ID" value="KAJ7970933.1"/>
    <property type="molecule type" value="Genomic_DNA"/>
</dbReference>
<dbReference type="InterPro" id="IPR058017">
    <property type="entry name" value="At3g28540-like_C"/>
</dbReference>
<reference evidence="11" key="1">
    <citation type="journal article" date="2023" name="Science">
        <title>Elucidation of the pathway for biosynthesis of saponin adjuvants from the soapbark tree.</title>
        <authorList>
            <person name="Reed J."/>
            <person name="Orme A."/>
            <person name="El-Demerdash A."/>
            <person name="Owen C."/>
            <person name="Martin L.B.B."/>
            <person name="Misra R.C."/>
            <person name="Kikuchi S."/>
            <person name="Rejzek M."/>
            <person name="Martin A.C."/>
            <person name="Harkess A."/>
            <person name="Leebens-Mack J."/>
            <person name="Louveau T."/>
            <person name="Stephenson M.J."/>
            <person name="Osbourn A."/>
        </authorList>
    </citation>
    <scope>NUCLEOTIDE SEQUENCE</scope>
    <source>
        <strain evidence="11">S10</strain>
    </source>
</reference>
<dbReference type="SUPFAM" id="SSF52540">
    <property type="entry name" value="P-loop containing nucleoside triphosphate hydrolases"/>
    <property type="match status" value="1"/>
</dbReference>
<proteinExistence type="inferred from homology"/>
<evidence type="ECO:0000256" key="1">
    <source>
        <dbReference type="ARBA" id="ARBA00001946"/>
    </source>
</evidence>
<keyword evidence="12" id="KW-1185">Reference proteome</keyword>
<dbReference type="GO" id="GO:0016887">
    <property type="term" value="F:ATP hydrolysis activity"/>
    <property type="evidence" value="ECO:0007669"/>
    <property type="project" value="InterPro"/>
</dbReference>
<dbReference type="PROSITE" id="PS00674">
    <property type="entry name" value="AAA"/>
    <property type="match status" value="1"/>
</dbReference>
<sequence>MLSQFGTSIAGFMFIWATFQQFVPYYFRQYIGKFCSKVVKYFYPHVVITFPEFSTGDRFRRSEAYAAIETYLGSISTKQAKRLEGDIVPRSQELVLSMDKNEEVLDRFNGITISWVLMIIQQSSRTISLYSSDLERRCYKLTFHERDRENITKEYLKHVLKEGKEIKVRNRQRMLYTNNQKENSMHDKVWSRVVFEHPATFETLAMDTKKKEEIINDLVSFTKRKEYYLKIGKAWKRGYLLCGPAGTGKSTMIAAMANLLNYDVYDVELTSVRDNTELRKLLINTSSKSIVVIEDIDCSLNLTGHRNKEKENDQILKYAKEDSKTKVTLSGLLNFIDGLWSSCVGERIIVFTTNHVDKLDPALIRRGRMDMHIELSYCKFEAFKVLAKNFLDIDSHDFFGTIDKLMEETNITPADVSEYLMLKTTENVTSCLERLIQVLETAKEDAMLQSQKEAEEKKTLTKEQI</sequence>
<dbReference type="InterPro" id="IPR003593">
    <property type="entry name" value="AAA+_ATPase"/>
</dbReference>
<dbReference type="Pfam" id="PF00004">
    <property type="entry name" value="AAA"/>
    <property type="match status" value="1"/>
</dbReference>
<evidence type="ECO:0000256" key="8">
    <source>
        <dbReference type="RuleBase" id="RU003651"/>
    </source>
</evidence>
<feature type="domain" description="AAA+ ATPase" evidence="10">
    <location>
        <begin position="235"/>
        <end position="379"/>
    </location>
</feature>
<dbReference type="InterPro" id="IPR003959">
    <property type="entry name" value="ATPase_AAA_core"/>
</dbReference>
<dbReference type="InterPro" id="IPR027417">
    <property type="entry name" value="P-loop_NTPase"/>
</dbReference>
<comment type="similarity">
    <text evidence="2">Belongs to the AAA ATPase family. BCS1 subfamily.</text>
</comment>
<dbReference type="GO" id="GO:0006950">
    <property type="term" value="P:response to stress"/>
    <property type="evidence" value="ECO:0007669"/>
    <property type="project" value="UniProtKB-ARBA"/>
</dbReference>
<keyword evidence="4" id="KW-0378">Hydrolase</keyword>
<keyword evidence="5 8" id="KW-0067">ATP-binding</keyword>
<organism evidence="11 12">
    <name type="scientific">Quillaja saponaria</name>
    <name type="common">Soap bark tree</name>
    <dbReference type="NCBI Taxonomy" id="32244"/>
    <lineage>
        <taxon>Eukaryota</taxon>
        <taxon>Viridiplantae</taxon>
        <taxon>Streptophyta</taxon>
        <taxon>Embryophyta</taxon>
        <taxon>Tracheophyta</taxon>
        <taxon>Spermatophyta</taxon>
        <taxon>Magnoliopsida</taxon>
        <taxon>eudicotyledons</taxon>
        <taxon>Gunneridae</taxon>
        <taxon>Pentapetalae</taxon>
        <taxon>rosids</taxon>
        <taxon>fabids</taxon>
        <taxon>Fabales</taxon>
        <taxon>Quillajaceae</taxon>
        <taxon>Quillaja</taxon>
    </lineage>
</organism>
<dbReference type="Gene3D" id="3.40.50.300">
    <property type="entry name" value="P-loop containing nucleotide triphosphate hydrolases"/>
    <property type="match status" value="1"/>
</dbReference>
<dbReference type="KEGG" id="qsa:O6P43_009041"/>
<keyword evidence="9" id="KW-0472">Membrane</keyword>
<comment type="caution">
    <text evidence="11">The sequence shown here is derived from an EMBL/GenBank/DDBJ whole genome shotgun (WGS) entry which is preliminary data.</text>
</comment>
<dbReference type="InterPro" id="IPR050747">
    <property type="entry name" value="Mitochondrial_chaperone_BCS1"/>
</dbReference>
<protein>
    <submittedName>
        <fullName evidence="11">AAA-ATPase</fullName>
    </submittedName>
</protein>
<evidence type="ECO:0000256" key="7">
    <source>
        <dbReference type="ARBA" id="ARBA00049360"/>
    </source>
</evidence>
<evidence type="ECO:0000256" key="4">
    <source>
        <dbReference type="ARBA" id="ARBA00022801"/>
    </source>
</evidence>
<evidence type="ECO:0000256" key="2">
    <source>
        <dbReference type="ARBA" id="ARBA00007448"/>
    </source>
</evidence>
<dbReference type="CDD" id="cd19510">
    <property type="entry name" value="RecA-like_BCS1"/>
    <property type="match status" value="1"/>
</dbReference>
<comment type="catalytic activity">
    <reaction evidence="7">
        <text>ATP + H2O = ADP + phosphate + H(+)</text>
        <dbReference type="Rhea" id="RHEA:13065"/>
        <dbReference type="ChEBI" id="CHEBI:15377"/>
        <dbReference type="ChEBI" id="CHEBI:15378"/>
        <dbReference type="ChEBI" id="CHEBI:30616"/>
        <dbReference type="ChEBI" id="CHEBI:43474"/>
        <dbReference type="ChEBI" id="CHEBI:456216"/>
    </reaction>
</comment>
<keyword evidence="9" id="KW-0812">Transmembrane</keyword>
<dbReference type="SMART" id="SM00382">
    <property type="entry name" value="AAA"/>
    <property type="match status" value="1"/>
</dbReference>
<evidence type="ECO:0000313" key="11">
    <source>
        <dbReference type="EMBL" id="KAJ7970933.1"/>
    </source>
</evidence>
<dbReference type="InterPro" id="IPR025753">
    <property type="entry name" value="AAA_N_dom"/>
</dbReference>
<comment type="cofactor">
    <cofactor evidence="1">
        <name>Mg(2+)</name>
        <dbReference type="ChEBI" id="CHEBI:18420"/>
    </cofactor>
</comment>
<dbReference type="PANTHER" id="PTHR23070">
    <property type="entry name" value="BCS1 AAA-TYPE ATPASE"/>
    <property type="match status" value="1"/>
</dbReference>
<keyword evidence="6" id="KW-0460">Magnesium</keyword>
<dbReference type="FunFam" id="3.40.50.300:FF:001122">
    <property type="entry name" value="AAA-ATPase ASD, mitochondrial"/>
    <property type="match status" value="1"/>
</dbReference>
<dbReference type="Pfam" id="PF25568">
    <property type="entry name" value="AAA_lid_At3g28540"/>
    <property type="match status" value="1"/>
</dbReference>
<dbReference type="GO" id="GO:0005524">
    <property type="term" value="F:ATP binding"/>
    <property type="evidence" value="ECO:0007669"/>
    <property type="project" value="UniProtKB-KW"/>
</dbReference>
<dbReference type="AlphaFoldDB" id="A0AAD7PXF2"/>
<evidence type="ECO:0000256" key="6">
    <source>
        <dbReference type="ARBA" id="ARBA00022842"/>
    </source>
</evidence>
<dbReference type="Proteomes" id="UP001163823">
    <property type="component" value="Chromosome 4"/>
</dbReference>
<accession>A0AAD7PXF2</accession>
<evidence type="ECO:0000256" key="3">
    <source>
        <dbReference type="ARBA" id="ARBA00022741"/>
    </source>
</evidence>
<keyword evidence="3 8" id="KW-0547">Nucleotide-binding</keyword>
<evidence type="ECO:0000256" key="5">
    <source>
        <dbReference type="ARBA" id="ARBA00022840"/>
    </source>
</evidence>
<keyword evidence="9" id="KW-1133">Transmembrane helix</keyword>
<gene>
    <name evidence="11" type="ORF">O6P43_009041</name>
</gene>
<evidence type="ECO:0000259" key="10">
    <source>
        <dbReference type="SMART" id="SM00382"/>
    </source>
</evidence>
<name>A0AAD7PXF2_QUISA</name>
<evidence type="ECO:0000256" key="9">
    <source>
        <dbReference type="SAM" id="Phobius"/>
    </source>
</evidence>
<dbReference type="Gene3D" id="6.10.280.40">
    <property type="match status" value="1"/>
</dbReference>
<dbReference type="InterPro" id="IPR003960">
    <property type="entry name" value="ATPase_AAA_CS"/>
</dbReference>
<feature type="transmembrane region" description="Helical" evidence="9">
    <location>
        <begin position="6"/>
        <end position="27"/>
    </location>
</feature>